<protein>
    <recommendedName>
        <fullName evidence="5">Glycosyltransferase</fullName>
        <ecNumber evidence="5">2.4.1.-</ecNumber>
    </recommendedName>
</protein>
<evidence type="ECO:0000256" key="6">
    <source>
        <dbReference type="SAM" id="MobiDB-lite"/>
    </source>
</evidence>
<name>A0A9W7JE35_HIBTR</name>
<dbReference type="EC" id="2.4.1.-" evidence="5"/>
<evidence type="ECO:0000259" key="7">
    <source>
        <dbReference type="Pfam" id="PF26168"/>
    </source>
</evidence>
<evidence type="ECO:0000313" key="9">
    <source>
        <dbReference type="Proteomes" id="UP001165190"/>
    </source>
</evidence>
<dbReference type="Pfam" id="PF26168">
    <property type="entry name" value="Glyco_transf_N"/>
    <property type="match status" value="1"/>
</dbReference>
<dbReference type="Proteomes" id="UP001165190">
    <property type="component" value="Unassembled WGS sequence"/>
</dbReference>
<evidence type="ECO:0000313" key="8">
    <source>
        <dbReference type="EMBL" id="GMJ12075.1"/>
    </source>
</evidence>
<accession>A0A9W7JE35</accession>
<comment type="caution">
    <text evidence="8">The sequence shown here is derived from an EMBL/GenBank/DDBJ whole genome shotgun (WGS) entry which is preliminary data.</text>
</comment>
<dbReference type="PANTHER" id="PTHR48047:SF237">
    <property type="entry name" value="UDP-GLYCOSYLTRANSFERASE 73C3-LIKE"/>
    <property type="match status" value="1"/>
</dbReference>
<proteinExistence type="inferred from homology"/>
<dbReference type="Gene3D" id="3.40.50.2000">
    <property type="entry name" value="Glycogen Phosphorylase B"/>
    <property type="match status" value="2"/>
</dbReference>
<keyword evidence="9" id="KW-1185">Reference proteome</keyword>
<dbReference type="SUPFAM" id="SSF53756">
    <property type="entry name" value="UDP-Glycosyltransferase/glycogen phosphorylase"/>
    <property type="match status" value="1"/>
</dbReference>
<dbReference type="CDD" id="cd03784">
    <property type="entry name" value="GT1_Gtf-like"/>
    <property type="match status" value="1"/>
</dbReference>
<dbReference type="FunFam" id="3.40.50.2000:FF:000071">
    <property type="entry name" value="Glycosyltransferase"/>
    <property type="match status" value="1"/>
</dbReference>
<sequence>MLLSSSHSTITTQKSKKQTKGTHITMPSKSCELHLVLIPLFCPGHQIPMVDMGRLLAQHGVTVTIVTTPLNAIRFRTLIDKDIASGSRIRLLRLRFPCIEAGLPERCENLDVLPSRLLSRNFMDAIGMLQQPIEQFMEETKPEPSCIISDRNLPWTFDVAQKFKIPRLAFDGTSCFTVVCSHLITLSKVHETVSDDQEPFVVPGLPDRIELTKAQLPEELNPGPLGSKNMREHMRVSDMGSYGLVVNSFEELEAKYIEEYKKAKGDKIWCIGPLSNCNKGKPDMAQRGNDIVSIDETRCLHWLDSWPENSVVYASLGTLSCVQPIQLIELAIGLESSKRPFIWVIREGYKSNEFKKWVHQENFEERIKGKGLLIHGWAPQLLILSHKSIGGFLTHCGWNSVIEGISAGLPMITWPVLADQFFNERLVVSVLRIGEKVGSEIGMKWGEEEKYGVMVKKEQVVEAIDKVMGGEMMRKRAIEVAVLANKAFGNSGSSYLNVNRLIEDIKQISGKKLAEA</sequence>
<keyword evidence="2 4" id="KW-0328">Glycosyltransferase</keyword>
<evidence type="ECO:0000256" key="1">
    <source>
        <dbReference type="ARBA" id="ARBA00009995"/>
    </source>
</evidence>
<comment type="similarity">
    <text evidence="1 4">Belongs to the UDP-glycosyltransferase family.</text>
</comment>
<gene>
    <name evidence="8" type="ORF">HRI_004876700</name>
</gene>
<dbReference type="PANTHER" id="PTHR48047">
    <property type="entry name" value="GLYCOSYLTRANSFERASE"/>
    <property type="match status" value="1"/>
</dbReference>
<evidence type="ECO:0000256" key="5">
    <source>
        <dbReference type="RuleBase" id="RU362057"/>
    </source>
</evidence>
<dbReference type="EMBL" id="BSYR01000061">
    <property type="protein sequence ID" value="GMJ12075.1"/>
    <property type="molecule type" value="Genomic_DNA"/>
</dbReference>
<dbReference type="PROSITE" id="PS00375">
    <property type="entry name" value="UDPGT"/>
    <property type="match status" value="1"/>
</dbReference>
<feature type="domain" description="Glycosyltransferase N-terminal" evidence="7">
    <location>
        <begin position="35"/>
        <end position="275"/>
    </location>
</feature>
<dbReference type="GO" id="GO:0035251">
    <property type="term" value="F:UDP-glucosyltransferase activity"/>
    <property type="evidence" value="ECO:0007669"/>
    <property type="project" value="TreeGrafter"/>
</dbReference>
<evidence type="ECO:0000256" key="3">
    <source>
        <dbReference type="ARBA" id="ARBA00022679"/>
    </source>
</evidence>
<feature type="compositionally biased region" description="Low complexity" evidence="6">
    <location>
        <begin position="1"/>
        <end position="13"/>
    </location>
</feature>
<dbReference type="Pfam" id="PF00201">
    <property type="entry name" value="UDPGT"/>
    <property type="match status" value="1"/>
</dbReference>
<dbReference type="InterPro" id="IPR058980">
    <property type="entry name" value="Glyco_transf_N"/>
</dbReference>
<feature type="region of interest" description="Disordered" evidence="6">
    <location>
        <begin position="1"/>
        <end position="23"/>
    </location>
</feature>
<dbReference type="FunFam" id="3.40.50.2000:FF:000047">
    <property type="entry name" value="Glycosyltransferase"/>
    <property type="match status" value="1"/>
</dbReference>
<dbReference type="AlphaFoldDB" id="A0A9W7JE35"/>
<dbReference type="InterPro" id="IPR035595">
    <property type="entry name" value="UDP_glycos_trans_CS"/>
</dbReference>
<dbReference type="OrthoDB" id="5835829at2759"/>
<keyword evidence="3 4" id="KW-0808">Transferase</keyword>
<evidence type="ECO:0000256" key="4">
    <source>
        <dbReference type="RuleBase" id="RU003718"/>
    </source>
</evidence>
<evidence type="ECO:0000256" key="2">
    <source>
        <dbReference type="ARBA" id="ARBA00022676"/>
    </source>
</evidence>
<dbReference type="InterPro" id="IPR002213">
    <property type="entry name" value="UDP_glucos_trans"/>
</dbReference>
<organism evidence="8 9">
    <name type="scientific">Hibiscus trionum</name>
    <name type="common">Flower of an hour</name>
    <dbReference type="NCBI Taxonomy" id="183268"/>
    <lineage>
        <taxon>Eukaryota</taxon>
        <taxon>Viridiplantae</taxon>
        <taxon>Streptophyta</taxon>
        <taxon>Embryophyta</taxon>
        <taxon>Tracheophyta</taxon>
        <taxon>Spermatophyta</taxon>
        <taxon>Magnoliopsida</taxon>
        <taxon>eudicotyledons</taxon>
        <taxon>Gunneridae</taxon>
        <taxon>Pentapetalae</taxon>
        <taxon>rosids</taxon>
        <taxon>malvids</taxon>
        <taxon>Malvales</taxon>
        <taxon>Malvaceae</taxon>
        <taxon>Malvoideae</taxon>
        <taxon>Hibiscus</taxon>
    </lineage>
</organism>
<reference evidence="8" key="1">
    <citation type="submission" date="2023-05" db="EMBL/GenBank/DDBJ databases">
        <title>Genome and transcriptome analyses reveal genes involved in the formation of fine ridges on petal epidermal cells in Hibiscus trionum.</title>
        <authorList>
            <person name="Koshimizu S."/>
            <person name="Masuda S."/>
            <person name="Ishii T."/>
            <person name="Shirasu K."/>
            <person name="Hoshino A."/>
            <person name="Arita M."/>
        </authorList>
    </citation>
    <scope>NUCLEOTIDE SEQUENCE</scope>
    <source>
        <strain evidence="8">Hamamatsu line</strain>
    </source>
</reference>